<name>A0A091BD31_9GAMM</name>
<evidence type="ECO:0000313" key="3">
    <source>
        <dbReference type="EMBL" id="KFN48739.1"/>
    </source>
</evidence>
<dbReference type="eggNOG" id="COG2823">
    <property type="taxonomic scope" value="Bacteria"/>
</dbReference>
<evidence type="ECO:0000313" key="4">
    <source>
        <dbReference type="Proteomes" id="UP000029391"/>
    </source>
</evidence>
<dbReference type="Gene3D" id="3.30.1340.30">
    <property type="match status" value="2"/>
</dbReference>
<feature type="signal peptide" evidence="1">
    <location>
        <begin position="1"/>
        <end position="26"/>
    </location>
</feature>
<feature type="domain" description="BON" evidence="2">
    <location>
        <begin position="163"/>
        <end position="231"/>
    </location>
</feature>
<comment type="caution">
    <text evidence="3">The sequence shown here is derived from an EMBL/GenBank/DDBJ whole genome shotgun (WGS) entry which is preliminary data.</text>
</comment>
<protein>
    <recommendedName>
        <fullName evidence="2">BON domain-containing protein</fullName>
    </recommendedName>
</protein>
<dbReference type="SMART" id="SM00749">
    <property type="entry name" value="BON"/>
    <property type="match status" value="2"/>
</dbReference>
<dbReference type="InterPro" id="IPR051686">
    <property type="entry name" value="Lipoprotein_DolP"/>
</dbReference>
<dbReference type="Proteomes" id="UP000029391">
    <property type="component" value="Unassembled WGS sequence"/>
</dbReference>
<sequence length="231" mass="23548">MNRMTLKASMLATALALGFGAPSAFAQDDNVTDRAERSASQVATDAAITAALKAKLLADSRTEGFDINVDTYNGIVTMTGGADTQAAKDAATELANTVDNVVLIKNELVVAADGSAERIAANSATASGAVREAVADATDGVDEEGNNPDLDVDGDVDGTPPGGDAWITSKVKAQLLADARVKGLDIDVDTENQVVTLTGTVETAEARTAAIEIARTTSGVKNVVADALVVQ</sequence>
<dbReference type="PROSITE" id="PS50914">
    <property type="entry name" value="BON"/>
    <property type="match status" value="2"/>
</dbReference>
<dbReference type="AlphaFoldDB" id="A0A091BD31"/>
<keyword evidence="4" id="KW-1185">Reference proteome</keyword>
<dbReference type="RefSeq" id="WP_026817569.1">
    <property type="nucleotide sequence ID" value="NZ_AUFF01000012.1"/>
</dbReference>
<dbReference type="EMBL" id="AWXU01000049">
    <property type="protein sequence ID" value="KFN48739.1"/>
    <property type="molecule type" value="Genomic_DNA"/>
</dbReference>
<proteinExistence type="predicted"/>
<dbReference type="Pfam" id="PF04972">
    <property type="entry name" value="BON"/>
    <property type="match status" value="2"/>
</dbReference>
<evidence type="ECO:0000256" key="1">
    <source>
        <dbReference type="SAM" id="SignalP"/>
    </source>
</evidence>
<evidence type="ECO:0000259" key="2">
    <source>
        <dbReference type="PROSITE" id="PS50914"/>
    </source>
</evidence>
<organism evidence="3 4">
    <name type="scientific">Arenimonas composti TR7-09 = DSM 18010</name>
    <dbReference type="NCBI Taxonomy" id="1121013"/>
    <lineage>
        <taxon>Bacteria</taxon>
        <taxon>Pseudomonadati</taxon>
        <taxon>Pseudomonadota</taxon>
        <taxon>Gammaproteobacteria</taxon>
        <taxon>Lysobacterales</taxon>
        <taxon>Lysobacteraceae</taxon>
        <taxon>Arenimonas</taxon>
    </lineage>
</organism>
<dbReference type="STRING" id="1121013.GCA_000426365_02675"/>
<accession>A0A091BD31</accession>
<dbReference type="PANTHER" id="PTHR34606">
    <property type="entry name" value="BON DOMAIN-CONTAINING PROTEIN"/>
    <property type="match status" value="1"/>
</dbReference>
<dbReference type="InterPro" id="IPR007055">
    <property type="entry name" value="BON_dom"/>
</dbReference>
<feature type="domain" description="BON" evidence="2">
    <location>
        <begin position="44"/>
        <end position="112"/>
    </location>
</feature>
<dbReference type="PANTHER" id="PTHR34606:SF15">
    <property type="entry name" value="BON DOMAIN-CONTAINING PROTEIN"/>
    <property type="match status" value="1"/>
</dbReference>
<keyword evidence="1" id="KW-0732">Signal</keyword>
<feature type="chain" id="PRO_5001869681" description="BON domain-containing protein" evidence="1">
    <location>
        <begin position="27"/>
        <end position="231"/>
    </location>
</feature>
<dbReference type="InterPro" id="IPR014004">
    <property type="entry name" value="Transpt-assoc_nodulatn_dom_bac"/>
</dbReference>
<gene>
    <name evidence="3" type="ORF">P873_13865</name>
</gene>
<reference evidence="3 4" key="1">
    <citation type="submission" date="2013-09" db="EMBL/GenBank/DDBJ databases">
        <title>Genome sequencing of Arenimonas composti.</title>
        <authorList>
            <person name="Chen F."/>
            <person name="Wang G."/>
        </authorList>
    </citation>
    <scope>NUCLEOTIDE SEQUENCE [LARGE SCALE GENOMIC DNA]</scope>
    <source>
        <strain evidence="3 4">TR7-09</strain>
    </source>
</reference>